<dbReference type="Proteomes" id="UP001163387">
    <property type="component" value="Chromosome"/>
</dbReference>
<feature type="transmembrane region" description="Helical" evidence="6">
    <location>
        <begin position="258"/>
        <end position="277"/>
    </location>
</feature>
<feature type="transmembrane region" description="Helical" evidence="6">
    <location>
        <begin position="47"/>
        <end position="66"/>
    </location>
</feature>
<feature type="transmembrane region" description="Helical" evidence="6">
    <location>
        <begin position="130"/>
        <end position="150"/>
    </location>
</feature>
<keyword evidence="4 6" id="KW-1133">Transmembrane helix</keyword>
<evidence type="ECO:0000256" key="5">
    <source>
        <dbReference type="ARBA" id="ARBA00023136"/>
    </source>
</evidence>
<name>A0ABM8BV97_9MOLU</name>
<evidence type="ECO:0000313" key="9">
    <source>
        <dbReference type="Proteomes" id="UP001163387"/>
    </source>
</evidence>
<evidence type="ECO:0000313" key="8">
    <source>
        <dbReference type="EMBL" id="BDT03638.1"/>
    </source>
</evidence>
<feature type="domain" description="DUF2179" evidence="7">
    <location>
        <begin position="306"/>
        <end position="360"/>
    </location>
</feature>
<keyword evidence="5 6" id="KW-0472">Membrane</keyword>
<dbReference type="RefSeq" id="WP_281749545.1">
    <property type="nucleotide sequence ID" value="NZ_AP026933.1"/>
</dbReference>
<dbReference type="Pfam" id="PF10035">
    <property type="entry name" value="DUF2179"/>
    <property type="match status" value="1"/>
</dbReference>
<sequence length="384" mass="43866">MSNNSEAKNKDKEPPLIVDAFTFKNIGVKQEIHSSWKNFNWKITSKNLLLIFIGAFLTTVSFFYFINRAGLYTNGLSAFAQLIAKFIALSYNGSITEQETTQAFWFYPVYFLINGPIIIWGLFKVGFRFTLYTIIYLLFQNGINFLLTSIDVLKNFQVLGNEPLKGTTDYWHLVLPRTFIFAALGGLIYGAGIGILFKTGGSSGGMDFISTYISMKRKYSIATIIRNTNIIIVVIVLILDGTFLQKTSLVDNFLVRPYFMSTLVYIYVAAFVMNRVYPKYMLMSVFIISNELEQIRNDIYRNNYLRGGNVWNVKGLYSGNEYKMMMTTMSLLEYNFFKTKIVRIDPKVFMVAVLAKYMHGGNAGKPPQNAPVNITEINDFLEKN</sequence>
<evidence type="ECO:0000259" key="7">
    <source>
        <dbReference type="Pfam" id="PF10035"/>
    </source>
</evidence>
<evidence type="ECO:0000256" key="6">
    <source>
        <dbReference type="SAM" id="Phobius"/>
    </source>
</evidence>
<feature type="transmembrane region" description="Helical" evidence="6">
    <location>
        <begin position="218"/>
        <end position="238"/>
    </location>
</feature>
<dbReference type="Gene3D" id="3.30.70.120">
    <property type="match status" value="1"/>
</dbReference>
<dbReference type="PANTHER" id="PTHR33545">
    <property type="entry name" value="UPF0750 MEMBRANE PROTEIN YITT-RELATED"/>
    <property type="match status" value="1"/>
</dbReference>
<proteinExistence type="predicted"/>
<dbReference type="PANTHER" id="PTHR33545:SF5">
    <property type="entry name" value="UPF0750 MEMBRANE PROTEIN YITT"/>
    <property type="match status" value="1"/>
</dbReference>
<keyword evidence="3 6" id="KW-0812">Transmembrane</keyword>
<evidence type="ECO:0000256" key="2">
    <source>
        <dbReference type="ARBA" id="ARBA00022475"/>
    </source>
</evidence>
<comment type="subcellular location">
    <subcellularLocation>
        <location evidence="1">Cell membrane</location>
        <topology evidence="1">Multi-pass membrane protein</topology>
    </subcellularLocation>
</comment>
<dbReference type="InterPro" id="IPR019264">
    <property type="entry name" value="DUF2179"/>
</dbReference>
<dbReference type="InterPro" id="IPR051461">
    <property type="entry name" value="UPF0750_membrane"/>
</dbReference>
<keyword evidence="2" id="KW-1003">Cell membrane</keyword>
<accession>A0ABM8BV97</accession>
<evidence type="ECO:0000256" key="3">
    <source>
        <dbReference type="ARBA" id="ARBA00022692"/>
    </source>
</evidence>
<dbReference type="InterPro" id="IPR015867">
    <property type="entry name" value="N-reg_PII/ATP_PRibTrfase_C"/>
</dbReference>
<evidence type="ECO:0000256" key="4">
    <source>
        <dbReference type="ARBA" id="ARBA00022989"/>
    </source>
</evidence>
<evidence type="ECO:0000256" key="1">
    <source>
        <dbReference type="ARBA" id="ARBA00004651"/>
    </source>
</evidence>
<reference evidence="8 9" key="1">
    <citation type="journal article" date="2022" name="Front. Microbiol.">
        <title>Male-killing mechanisms vary between Spiroplasma species.</title>
        <authorList>
            <person name="Arai H."/>
            <person name="Inoue M."/>
            <person name="Kageyama D."/>
        </authorList>
    </citation>
    <scope>NUCLEOTIDE SEQUENCE [LARGE SCALE GENOMIC DNA]</scope>
    <source>
        <strain evidence="9">sHm</strain>
    </source>
</reference>
<dbReference type="EMBL" id="AP026933">
    <property type="protein sequence ID" value="BDT03638.1"/>
    <property type="molecule type" value="Genomic_DNA"/>
</dbReference>
<dbReference type="Pfam" id="PF02588">
    <property type="entry name" value="YitT_membrane"/>
    <property type="match status" value="1"/>
</dbReference>
<protein>
    <recommendedName>
        <fullName evidence="7">DUF2179 domain-containing protein</fullName>
    </recommendedName>
</protein>
<organism evidence="8 9">
    <name type="scientific">Spiroplasma ixodetis</name>
    <dbReference type="NCBI Taxonomy" id="2141"/>
    <lineage>
        <taxon>Bacteria</taxon>
        <taxon>Bacillati</taxon>
        <taxon>Mycoplasmatota</taxon>
        <taxon>Mollicutes</taxon>
        <taxon>Entomoplasmatales</taxon>
        <taxon>Spiroplasmataceae</taxon>
        <taxon>Spiroplasma</taxon>
    </lineage>
</organism>
<dbReference type="InterPro" id="IPR003740">
    <property type="entry name" value="YitT"/>
</dbReference>
<gene>
    <name evidence="8" type="ORF">SHM_12840</name>
</gene>
<feature type="transmembrane region" description="Helical" evidence="6">
    <location>
        <begin position="170"/>
        <end position="197"/>
    </location>
</feature>
<keyword evidence="9" id="KW-1185">Reference proteome</keyword>
<feature type="transmembrane region" description="Helical" evidence="6">
    <location>
        <begin position="104"/>
        <end position="123"/>
    </location>
</feature>